<comment type="similarity">
    <text evidence="1 2">Belongs to the peptidase S10 family.</text>
</comment>
<dbReference type="Gene3D" id="3.40.50.1820">
    <property type="entry name" value="alpha/beta hydrolase"/>
    <property type="match status" value="2"/>
</dbReference>
<dbReference type="InterPro" id="IPR001563">
    <property type="entry name" value="Peptidase_S10"/>
</dbReference>
<dbReference type="Pfam" id="PF00450">
    <property type="entry name" value="Peptidase_S10"/>
    <property type="match status" value="2"/>
</dbReference>
<dbReference type="PANTHER" id="PTHR11802:SF470">
    <property type="entry name" value="CARBOXYPEPTIDASE"/>
    <property type="match status" value="1"/>
</dbReference>
<organism evidence="3 4">
    <name type="scientific">Canna indica</name>
    <name type="common">Indian-shot</name>
    <dbReference type="NCBI Taxonomy" id="4628"/>
    <lineage>
        <taxon>Eukaryota</taxon>
        <taxon>Viridiplantae</taxon>
        <taxon>Streptophyta</taxon>
        <taxon>Embryophyta</taxon>
        <taxon>Tracheophyta</taxon>
        <taxon>Spermatophyta</taxon>
        <taxon>Magnoliopsida</taxon>
        <taxon>Liliopsida</taxon>
        <taxon>Zingiberales</taxon>
        <taxon>Cannaceae</taxon>
        <taxon>Canna</taxon>
    </lineage>
</organism>
<dbReference type="InterPro" id="IPR029058">
    <property type="entry name" value="AB_hydrolase_fold"/>
</dbReference>
<keyword evidence="2" id="KW-0378">Hydrolase</keyword>
<dbReference type="PRINTS" id="PR00724">
    <property type="entry name" value="CRBOXYPTASEC"/>
</dbReference>
<dbReference type="GO" id="GO:0005773">
    <property type="term" value="C:vacuole"/>
    <property type="evidence" value="ECO:0007669"/>
    <property type="project" value="TreeGrafter"/>
</dbReference>
<dbReference type="AlphaFoldDB" id="A0AAQ3KZD0"/>
<evidence type="ECO:0000313" key="4">
    <source>
        <dbReference type="Proteomes" id="UP001327560"/>
    </source>
</evidence>
<dbReference type="GO" id="GO:0006508">
    <property type="term" value="P:proteolysis"/>
    <property type="evidence" value="ECO:0007669"/>
    <property type="project" value="UniProtKB-KW"/>
</dbReference>
<evidence type="ECO:0000256" key="2">
    <source>
        <dbReference type="RuleBase" id="RU361156"/>
    </source>
</evidence>
<evidence type="ECO:0000313" key="3">
    <source>
        <dbReference type="EMBL" id="WOL17410.1"/>
    </source>
</evidence>
<dbReference type="EMBL" id="CP136897">
    <property type="protein sequence ID" value="WOL17410.1"/>
    <property type="molecule type" value="Genomic_DNA"/>
</dbReference>
<dbReference type="Proteomes" id="UP001327560">
    <property type="component" value="Chromosome 8"/>
</dbReference>
<dbReference type="PROSITE" id="PS00131">
    <property type="entry name" value="CARBOXYPEPT_SER_SER"/>
    <property type="match status" value="1"/>
</dbReference>
<protein>
    <recommendedName>
        <fullName evidence="2">Carboxypeptidase</fullName>
        <ecNumber evidence="2">3.4.16.-</ecNumber>
    </recommendedName>
</protein>
<evidence type="ECO:0000256" key="1">
    <source>
        <dbReference type="ARBA" id="ARBA00009431"/>
    </source>
</evidence>
<sequence length="219" mass="24799">MKKMVILVPSFVRANTFIIVVVALTKGAWTERLPYSGESDLVVNLPGQPSVKFLHYAGYVRINDDKSMFYWFYEAIKAPLEKPLLLWLNGVANHLFLESPVGVGFSYSNKSSDFENQNDKMTAEDSYTFLINWFTKFPTFKLHEFYIAGESYAGHYMPQLASLIHEKNNIATKNSYINFKGLMIGNPLLDLVPSLGIRPYPLVLPKRSGLQSVCASTRV</sequence>
<dbReference type="GO" id="GO:0004185">
    <property type="term" value="F:serine-type carboxypeptidase activity"/>
    <property type="evidence" value="ECO:0007669"/>
    <property type="project" value="UniProtKB-UniRule"/>
</dbReference>
<dbReference type="PANTHER" id="PTHR11802">
    <property type="entry name" value="SERINE PROTEASE FAMILY S10 SERINE CARBOXYPEPTIDASE"/>
    <property type="match status" value="1"/>
</dbReference>
<reference evidence="3 4" key="1">
    <citation type="submission" date="2023-10" db="EMBL/GenBank/DDBJ databases">
        <title>Chromosome-scale genome assembly provides insights into flower coloration mechanisms of Canna indica.</title>
        <authorList>
            <person name="Li C."/>
        </authorList>
    </citation>
    <scope>NUCLEOTIDE SEQUENCE [LARGE SCALE GENOMIC DNA]</scope>
    <source>
        <tissue evidence="3">Flower</tissue>
    </source>
</reference>
<keyword evidence="2" id="KW-0645">Protease</keyword>
<gene>
    <name evidence="3" type="ORF">Cni_G26202</name>
</gene>
<proteinExistence type="inferred from homology"/>
<dbReference type="SUPFAM" id="SSF53474">
    <property type="entry name" value="alpha/beta-Hydrolases"/>
    <property type="match status" value="1"/>
</dbReference>
<name>A0AAQ3KZD0_9LILI</name>
<keyword evidence="4" id="KW-1185">Reference proteome</keyword>
<accession>A0AAQ3KZD0</accession>
<keyword evidence="2" id="KW-0121">Carboxypeptidase</keyword>
<dbReference type="EC" id="3.4.16.-" evidence="2"/>
<dbReference type="InterPro" id="IPR018202">
    <property type="entry name" value="Ser_caboxypep_ser_AS"/>
</dbReference>